<dbReference type="GeneID" id="54285851"/>
<dbReference type="EMBL" id="ML978071">
    <property type="protein sequence ID" value="KAF2013253.1"/>
    <property type="molecule type" value="Genomic_DNA"/>
</dbReference>
<evidence type="ECO:0000256" key="1">
    <source>
        <dbReference type="SAM" id="MobiDB-lite"/>
    </source>
</evidence>
<proteinExistence type="predicted"/>
<accession>A0A6A5XJX3</accession>
<name>A0A6A5XJX3_9PLEO</name>
<dbReference type="AlphaFoldDB" id="A0A6A5XJX3"/>
<feature type="region of interest" description="Disordered" evidence="1">
    <location>
        <begin position="170"/>
        <end position="210"/>
    </location>
</feature>
<gene>
    <name evidence="2" type="ORF">BU24DRAFT_424256</name>
</gene>
<dbReference type="OrthoDB" id="5395975at2759"/>
<dbReference type="RefSeq" id="XP_033381592.1">
    <property type="nucleotide sequence ID" value="XM_033528454.1"/>
</dbReference>
<evidence type="ECO:0000313" key="3">
    <source>
        <dbReference type="Proteomes" id="UP000799778"/>
    </source>
</evidence>
<organism evidence="2 3">
    <name type="scientific">Aaosphaeria arxii CBS 175.79</name>
    <dbReference type="NCBI Taxonomy" id="1450172"/>
    <lineage>
        <taxon>Eukaryota</taxon>
        <taxon>Fungi</taxon>
        <taxon>Dikarya</taxon>
        <taxon>Ascomycota</taxon>
        <taxon>Pezizomycotina</taxon>
        <taxon>Dothideomycetes</taxon>
        <taxon>Pleosporomycetidae</taxon>
        <taxon>Pleosporales</taxon>
        <taxon>Pleosporales incertae sedis</taxon>
        <taxon>Aaosphaeria</taxon>
    </lineage>
</organism>
<protein>
    <submittedName>
        <fullName evidence="2">Uncharacterized protein</fullName>
    </submittedName>
</protein>
<keyword evidence="3" id="KW-1185">Reference proteome</keyword>
<reference evidence="2" key="1">
    <citation type="journal article" date="2020" name="Stud. Mycol.">
        <title>101 Dothideomycetes genomes: a test case for predicting lifestyles and emergence of pathogens.</title>
        <authorList>
            <person name="Haridas S."/>
            <person name="Albert R."/>
            <person name="Binder M."/>
            <person name="Bloem J."/>
            <person name="Labutti K."/>
            <person name="Salamov A."/>
            <person name="Andreopoulos B."/>
            <person name="Baker S."/>
            <person name="Barry K."/>
            <person name="Bills G."/>
            <person name="Bluhm B."/>
            <person name="Cannon C."/>
            <person name="Castanera R."/>
            <person name="Culley D."/>
            <person name="Daum C."/>
            <person name="Ezra D."/>
            <person name="Gonzalez J."/>
            <person name="Henrissat B."/>
            <person name="Kuo A."/>
            <person name="Liang C."/>
            <person name="Lipzen A."/>
            <person name="Lutzoni F."/>
            <person name="Magnuson J."/>
            <person name="Mondo S."/>
            <person name="Nolan M."/>
            <person name="Ohm R."/>
            <person name="Pangilinan J."/>
            <person name="Park H.-J."/>
            <person name="Ramirez L."/>
            <person name="Alfaro M."/>
            <person name="Sun H."/>
            <person name="Tritt A."/>
            <person name="Yoshinaga Y."/>
            <person name="Zwiers L.-H."/>
            <person name="Turgeon B."/>
            <person name="Goodwin S."/>
            <person name="Spatafora J."/>
            <person name="Crous P."/>
            <person name="Grigoriev I."/>
        </authorList>
    </citation>
    <scope>NUCLEOTIDE SEQUENCE</scope>
    <source>
        <strain evidence="2">CBS 175.79</strain>
    </source>
</reference>
<sequence length="388" mass="43200">MDEILVHVSTPATRRNDELFRNLAKAYYDFEPFELPVQNSDTRGQTQELLGPEFSNTISTTPGPAQALTDSLSLSWVSSADIDAQPDGGARNRELHIAQHSFPSTIDCTQLTFGIEQPERNQTGWKGISDGSMKKSQSEAHVDSTFIGSHEIGYIEDSQLAAAALESQLDGQLSSAEDEISEDDSVQRKSSQSPPSEEDSPNCGGTLDSNGLKEIFAPEQGENFDYVEVAHTAATSRSFNFNSIPTEVYAPFPEISINAPNSLPSQITAYLSNVKKKHEGRFKPSKITRNLTNDERGHWLVECSEWPLDTQYQFWRRTSEHIRQGRLGWGVSMHRNAAPNSLGRISLYCWGECAEHIWLSLWSCSGGELVHTRSSWLDAGEDIIIRYI</sequence>
<dbReference type="Proteomes" id="UP000799778">
    <property type="component" value="Unassembled WGS sequence"/>
</dbReference>
<evidence type="ECO:0000313" key="2">
    <source>
        <dbReference type="EMBL" id="KAF2013253.1"/>
    </source>
</evidence>